<evidence type="ECO:0000313" key="15">
    <source>
        <dbReference type="Proteomes" id="UP000824504"/>
    </source>
</evidence>
<dbReference type="EMBL" id="CP079216">
    <property type="protein sequence ID" value="QXT61710.1"/>
    <property type="molecule type" value="Genomic_DNA"/>
</dbReference>
<gene>
    <name evidence="14" type="ORF">KDB89_07805</name>
</gene>
<keyword evidence="6" id="KW-0234">DNA repair</keyword>
<evidence type="ECO:0000256" key="4">
    <source>
        <dbReference type="ARBA" id="ARBA00022806"/>
    </source>
</evidence>
<evidence type="ECO:0000313" key="14">
    <source>
        <dbReference type="EMBL" id="QXT61710.1"/>
    </source>
</evidence>
<organism evidence="14 15">
    <name type="scientific">Tessaracoccus palaemonis</name>
    <dbReference type="NCBI Taxonomy" id="2829499"/>
    <lineage>
        <taxon>Bacteria</taxon>
        <taxon>Bacillati</taxon>
        <taxon>Actinomycetota</taxon>
        <taxon>Actinomycetes</taxon>
        <taxon>Propionibacteriales</taxon>
        <taxon>Propionibacteriaceae</taxon>
        <taxon>Tessaracoccus</taxon>
    </lineage>
</organism>
<comment type="catalytic activity">
    <reaction evidence="10">
        <text>ATP + H2O = ADP + phosphate + H(+)</text>
        <dbReference type="Rhea" id="RHEA:13065"/>
        <dbReference type="ChEBI" id="CHEBI:15377"/>
        <dbReference type="ChEBI" id="CHEBI:15378"/>
        <dbReference type="ChEBI" id="CHEBI:30616"/>
        <dbReference type="ChEBI" id="CHEBI:43474"/>
        <dbReference type="ChEBI" id="CHEBI:456216"/>
        <dbReference type="EC" id="5.6.2.4"/>
    </reaction>
</comment>
<dbReference type="PROSITE" id="PS51217">
    <property type="entry name" value="UVRD_HELICASE_CTER"/>
    <property type="match status" value="1"/>
</dbReference>
<feature type="domain" description="UvrD-like helicase C-terminal" evidence="13">
    <location>
        <begin position="302"/>
        <end position="596"/>
    </location>
</feature>
<dbReference type="InterPro" id="IPR014016">
    <property type="entry name" value="UvrD-like_ATP-bd"/>
</dbReference>
<dbReference type="PANTHER" id="PTHR11070:SF59">
    <property type="entry name" value="DNA 3'-5' HELICASE"/>
    <property type="match status" value="1"/>
</dbReference>
<evidence type="ECO:0000256" key="8">
    <source>
        <dbReference type="ARBA" id="ARBA00034617"/>
    </source>
</evidence>
<keyword evidence="2" id="KW-0227">DNA damage</keyword>
<accession>A0ABX8SGZ4</accession>
<dbReference type="Pfam" id="PF13361">
    <property type="entry name" value="UvrD_C"/>
    <property type="match status" value="1"/>
</dbReference>
<protein>
    <recommendedName>
        <fullName evidence="9">DNA 3'-5' helicase</fullName>
        <ecNumber evidence="9">5.6.2.4</ecNumber>
    </recommendedName>
</protein>
<reference evidence="14 15" key="1">
    <citation type="submission" date="2021-07" db="EMBL/GenBank/DDBJ databases">
        <title>complete genome sequencing of Tessaracoccus sp.J1M15.</title>
        <authorList>
            <person name="Bae J.-W."/>
            <person name="Kim D.-y."/>
        </authorList>
    </citation>
    <scope>NUCLEOTIDE SEQUENCE [LARGE SCALE GENOMIC DNA]</scope>
    <source>
        <strain evidence="14 15">J1M15</strain>
    </source>
</reference>
<dbReference type="InterPro" id="IPR038726">
    <property type="entry name" value="PDDEXK_AddAB-type"/>
</dbReference>
<dbReference type="InterPro" id="IPR014017">
    <property type="entry name" value="DNA_helicase_UvrD-like_C"/>
</dbReference>
<name>A0ABX8SGZ4_9ACTN</name>
<sequence>MSSRILPHRHLESPELTAGQLAAAGPHDGVRVVLGGPGTGKTTVAAAAAAARVAAGSDLERTVVLAGSRPAAQTLRRDITRQLTHAQTSAQVTTVHGLALGLMRRFLPHGEAPWLLLRAPEQEARIRELLAGMSPTAWPEGLRAAVGTRAFARQLRDVLARTRQLNLDAEILARLASEAGDEGFVAAAAFMEEYLIVGDFSGHLDYAELVYRTRLLLQEPQVADAVRASFDEVIVDDAQELDPSQGALIADVARAGVPVLALGDPHQSIGWYRGASATALRDLARATDAEVLTLTDGFRLGEELGLALASLGTRLGARDAAPAPGPARAGGTVDVRVFDDGSAELAHVAAELREAVTRGGLQWRDLAVVTRAGRAQLSLVARELVRLGIPVDVSGDEIALAEQPAVAILLLGLGVAARGATPGQEEARQLLASPLAGLDGVAQRQLGRALLRAHPGLGTSAALVTRALAEPELLAGDESEAAGRVRDLAALLGRAAKTLSDGAEVQVALWELWDGTGWPEQLRGQALRGSRRAGADLDALVELFETAARADDLRGSAGARTFLGEVSAQEIPADTGRELSPESRGVRVVTAHRTRGLEWERVWVIGVQEGQWPRSSRGGLLLDAQRVTADVLEPPDPLAHLRSERQLFLVACSRARSGLSVSAVQGIDGEGGRPSRFLAELGRGVTRVHGRPDLLLSPASLVGDLRRTLADEAASPSLRRAAALRLADLTRVTTPDGGPGFPGAHPAAWWATGDLTSQPPALDGPVTITGSSLEALLECPRRWFLARRAQAEGTRQSRASVGDVVHLIASQAGREGMDAEEMHRHLDEVWGAIGFETEWLSATEKVEIDAAIDRFAHYQSSGSEELLAVEKEFRVGLRVADTDVALVGTVDRLERDAEGRLRIVDLKTGRKALKPADVADHAQLGVYQLAASLGAFDDVAPGERRVAPPALAFLRSGDTFPALVSQPSLDEAPALSGEELQQGPTWVHDRIASAVGVLRSGEFQAVECGACRFCQFTKTCPALRTETTP</sequence>
<evidence type="ECO:0000256" key="7">
    <source>
        <dbReference type="ARBA" id="ARBA00023235"/>
    </source>
</evidence>
<dbReference type="RefSeq" id="WP_219079901.1">
    <property type="nucleotide sequence ID" value="NZ_CP079216.1"/>
</dbReference>
<keyword evidence="4 11" id="KW-0347">Helicase</keyword>
<evidence type="ECO:0000256" key="1">
    <source>
        <dbReference type="ARBA" id="ARBA00022741"/>
    </source>
</evidence>
<keyword evidence="7" id="KW-0413">Isomerase</keyword>
<proteinExistence type="predicted"/>
<evidence type="ECO:0000259" key="12">
    <source>
        <dbReference type="PROSITE" id="PS51198"/>
    </source>
</evidence>
<feature type="domain" description="UvrD-like helicase ATP-binding" evidence="12">
    <location>
        <begin position="14"/>
        <end position="301"/>
    </location>
</feature>
<keyword evidence="15" id="KW-1185">Reference proteome</keyword>
<evidence type="ECO:0000259" key="13">
    <source>
        <dbReference type="PROSITE" id="PS51217"/>
    </source>
</evidence>
<dbReference type="EC" id="5.6.2.4" evidence="9"/>
<dbReference type="PANTHER" id="PTHR11070">
    <property type="entry name" value="UVRD / RECB / PCRA DNA HELICASE FAMILY MEMBER"/>
    <property type="match status" value="1"/>
</dbReference>
<keyword evidence="1 11" id="KW-0547">Nucleotide-binding</keyword>
<dbReference type="Proteomes" id="UP000824504">
    <property type="component" value="Chromosome"/>
</dbReference>
<evidence type="ECO:0000256" key="10">
    <source>
        <dbReference type="ARBA" id="ARBA00048988"/>
    </source>
</evidence>
<dbReference type="Pfam" id="PF12705">
    <property type="entry name" value="PDDEXK_1"/>
    <property type="match status" value="1"/>
</dbReference>
<evidence type="ECO:0000256" key="6">
    <source>
        <dbReference type="ARBA" id="ARBA00023204"/>
    </source>
</evidence>
<keyword evidence="5 11" id="KW-0067">ATP-binding</keyword>
<dbReference type="PROSITE" id="PS51198">
    <property type="entry name" value="UVRD_HELICASE_ATP_BIND"/>
    <property type="match status" value="1"/>
</dbReference>
<evidence type="ECO:0000256" key="2">
    <source>
        <dbReference type="ARBA" id="ARBA00022763"/>
    </source>
</evidence>
<dbReference type="GO" id="GO:0004386">
    <property type="term" value="F:helicase activity"/>
    <property type="evidence" value="ECO:0007669"/>
    <property type="project" value="UniProtKB-KW"/>
</dbReference>
<comment type="catalytic activity">
    <reaction evidence="8">
        <text>Couples ATP hydrolysis with the unwinding of duplex DNA by translocating in the 3'-5' direction.</text>
        <dbReference type="EC" id="5.6.2.4"/>
    </reaction>
</comment>
<feature type="binding site" evidence="11">
    <location>
        <begin position="35"/>
        <end position="42"/>
    </location>
    <ligand>
        <name>ATP</name>
        <dbReference type="ChEBI" id="CHEBI:30616"/>
    </ligand>
</feature>
<dbReference type="Pfam" id="PF00580">
    <property type="entry name" value="UvrD-helicase"/>
    <property type="match status" value="1"/>
</dbReference>
<dbReference type="InterPro" id="IPR000212">
    <property type="entry name" value="DNA_helicase_UvrD/REP"/>
</dbReference>
<keyword evidence="3 11" id="KW-0378">Hydrolase</keyword>
<evidence type="ECO:0000256" key="11">
    <source>
        <dbReference type="PROSITE-ProRule" id="PRU00560"/>
    </source>
</evidence>
<evidence type="ECO:0000256" key="3">
    <source>
        <dbReference type="ARBA" id="ARBA00022801"/>
    </source>
</evidence>
<evidence type="ECO:0000256" key="5">
    <source>
        <dbReference type="ARBA" id="ARBA00022840"/>
    </source>
</evidence>
<evidence type="ECO:0000256" key="9">
    <source>
        <dbReference type="ARBA" id="ARBA00034808"/>
    </source>
</evidence>